<sequence length="42" mass="5189">MRRGAITERNFEYIEVDYDRYRRHSTIGFIGPERFEAEMYVN</sequence>
<dbReference type="RefSeq" id="WP_310072542.1">
    <property type="nucleotide sequence ID" value="NZ_JAVDVX010000003.1"/>
</dbReference>
<evidence type="ECO:0000313" key="2">
    <source>
        <dbReference type="Proteomes" id="UP001253595"/>
    </source>
</evidence>
<organism evidence="1 2">
    <name type="scientific">Cellvibrio fibrivorans</name>
    <dbReference type="NCBI Taxonomy" id="126350"/>
    <lineage>
        <taxon>Bacteria</taxon>
        <taxon>Pseudomonadati</taxon>
        <taxon>Pseudomonadota</taxon>
        <taxon>Gammaproteobacteria</taxon>
        <taxon>Cellvibrionales</taxon>
        <taxon>Cellvibrionaceae</taxon>
        <taxon>Cellvibrio</taxon>
    </lineage>
</organism>
<accession>A0ABU1UXG3</accession>
<name>A0ABU1UXG3_9GAMM</name>
<reference evidence="1 2" key="1">
    <citation type="submission" date="2023-07" db="EMBL/GenBank/DDBJ databases">
        <title>Sorghum-associated microbial communities from plants grown in Nebraska, USA.</title>
        <authorList>
            <person name="Schachtman D."/>
        </authorList>
    </citation>
    <scope>NUCLEOTIDE SEQUENCE [LARGE SCALE GENOMIC DNA]</scope>
    <source>
        <strain evidence="1 2">BE190</strain>
    </source>
</reference>
<protein>
    <recommendedName>
        <fullName evidence="3">Integrase catalytic domain-containing protein</fullName>
    </recommendedName>
</protein>
<proteinExistence type="predicted"/>
<evidence type="ECO:0008006" key="3">
    <source>
        <dbReference type="Google" id="ProtNLM"/>
    </source>
</evidence>
<gene>
    <name evidence="1" type="ORF">J2X05_001834</name>
</gene>
<comment type="caution">
    <text evidence="1">The sequence shown here is derived from an EMBL/GenBank/DDBJ whole genome shotgun (WGS) entry which is preliminary data.</text>
</comment>
<evidence type="ECO:0000313" key="1">
    <source>
        <dbReference type="EMBL" id="MDR7089812.1"/>
    </source>
</evidence>
<dbReference type="Proteomes" id="UP001253595">
    <property type="component" value="Unassembled WGS sequence"/>
</dbReference>
<dbReference type="EMBL" id="JAVDVX010000003">
    <property type="protein sequence ID" value="MDR7089812.1"/>
    <property type="molecule type" value="Genomic_DNA"/>
</dbReference>
<keyword evidence="2" id="KW-1185">Reference proteome</keyword>